<dbReference type="EMBL" id="CM046389">
    <property type="protein sequence ID" value="KAI8567543.1"/>
    <property type="molecule type" value="Genomic_DNA"/>
</dbReference>
<organism evidence="1 2">
    <name type="scientific">Rhododendron molle</name>
    <name type="common">Chinese azalea</name>
    <name type="synonym">Azalea mollis</name>
    <dbReference type="NCBI Taxonomy" id="49168"/>
    <lineage>
        <taxon>Eukaryota</taxon>
        <taxon>Viridiplantae</taxon>
        <taxon>Streptophyta</taxon>
        <taxon>Embryophyta</taxon>
        <taxon>Tracheophyta</taxon>
        <taxon>Spermatophyta</taxon>
        <taxon>Magnoliopsida</taxon>
        <taxon>eudicotyledons</taxon>
        <taxon>Gunneridae</taxon>
        <taxon>Pentapetalae</taxon>
        <taxon>asterids</taxon>
        <taxon>Ericales</taxon>
        <taxon>Ericaceae</taxon>
        <taxon>Ericoideae</taxon>
        <taxon>Rhodoreae</taxon>
        <taxon>Rhododendron</taxon>
    </lineage>
</organism>
<dbReference type="Proteomes" id="UP001062846">
    <property type="component" value="Chromosome 2"/>
</dbReference>
<evidence type="ECO:0000313" key="1">
    <source>
        <dbReference type="EMBL" id="KAI8567543.1"/>
    </source>
</evidence>
<comment type="caution">
    <text evidence="1">The sequence shown here is derived from an EMBL/GenBank/DDBJ whole genome shotgun (WGS) entry which is preliminary data.</text>
</comment>
<evidence type="ECO:0000313" key="2">
    <source>
        <dbReference type="Proteomes" id="UP001062846"/>
    </source>
</evidence>
<protein>
    <submittedName>
        <fullName evidence="1">Uncharacterized protein</fullName>
    </submittedName>
</protein>
<accession>A0ACC0PP90</accession>
<gene>
    <name evidence="1" type="ORF">RHMOL_Rhmol02G0130100</name>
</gene>
<proteinExistence type="predicted"/>
<reference evidence="1" key="1">
    <citation type="submission" date="2022-02" db="EMBL/GenBank/DDBJ databases">
        <title>Plant Genome Project.</title>
        <authorList>
            <person name="Zhang R.-G."/>
        </authorList>
    </citation>
    <scope>NUCLEOTIDE SEQUENCE</scope>
    <source>
        <strain evidence="1">AT1</strain>
    </source>
</reference>
<sequence>MSSTKVCFNSNCKDALDRSRKGWRRRTGEFADLCDRCASAYEEGKFCETFHLNASGWRCCESCGKTPNPAWPPPSLFLPVLPERNKDFSSKNWTQIAGSGPMPWRQAPSLFSSSSAQLELQPRIPFEVDTRSGSDRLFSIDRLSTASLERKTADKLSERVMNGSLKLGASDVLENGNAGINWAEQANVRVNVPQKSSFSKNDTSTSHFSLAVSSLSPNDANDQTKVPGTAAPRPTPTPVIGKIGAGLSGETQIRNGRPRGEARPRTQLLPRYWPRITDQELQKISGEYPNVGHVSMLYYPNHMVLWFVVIVVEVGSSEFMISGMPFNYLTFEFWFPKQMLHL</sequence>
<keyword evidence="2" id="KW-1185">Reference proteome</keyword>
<name>A0ACC0PP90_RHOML</name>